<evidence type="ECO:0000313" key="1">
    <source>
        <dbReference type="EMBL" id="TMR10120.1"/>
    </source>
</evidence>
<comment type="caution">
    <text evidence="1">The sequence shown here is derived from an EMBL/GenBank/DDBJ whole genome shotgun (WGS) entry which is preliminary data.</text>
</comment>
<gene>
    <name evidence="1" type="ORF">ETD86_40745</name>
</gene>
<accession>A0A5S4FLV8</accession>
<evidence type="ECO:0000313" key="2">
    <source>
        <dbReference type="Proteomes" id="UP000309128"/>
    </source>
</evidence>
<organism evidence="1 2">
    <name type="scientific">Nonomuraea turkmeniaca</name>
    <dbReference type="NCBI Taxonomy" id="103838"/>
    <lineage>
        <taxon>Bacteria</taxon>
        <taxon>Bacillati</taxon>
        <taxon>Actinomycetota</taxon>
        <taxon>Actinomycetes</taxon>
        <taxon>Streptosporangiales</taxon>
        <taxon>Streptosporangiaceae</taxon>
        <taxon>Nonomuraea</taxon>
    </lineage>
</organism>
<dbReference type="AlphaFoldDB" id="A0A5S4FLV8"/>
<feature type="non-terminal residue" evidence="1">
    <location>
        <position position="1"/>
    </location>
</feature>
<protein>
    <submittedName>
        <fullName evidence="1">AIM24 family protein</fullName>
    </submittedName>
</protein>
<keyword evidence="2" id="KW-1185">Reference proteome</keyword>
<name>A0A5S4FLV8_9ACTN</name>
<sequence>GSGEAMQLAFRGQGFVLVQASEGAPIVPAS</sequence>
<dbReference type="EMBL" id="VCKY01000203">
    <property type="protein sequence ID" value="TMR10120.1"/>
    <property type="molecule type" value="Genomic_DNA"/>
</dbReference>
<reference evidence="1 2" key="1">
    <citation type="submission" date="2019-05" db="EMBL/GenBank/DDBJ databases">
        <title>Draft genome sequence of Nonomuraea turkmeniaca DSM 43926.</title>
        <authorList>
            <person name="Saricaoglu S."/>
            <person name="Isik K."/>
        </authorList>
    </citation>
    <scope>NUCLEOTIDE SEQUENCE [LARGE SCALE GENOMIC DNA]</scope>
    <source>
        <strain evidence="1 2">DSM 43926</strain>
    </source>
</reference>
<proteinExistence type="predicted"/>
<dbReference type="Proteomes" id="UP000309128">
    <property type="component" value="Unassembled WGS sequence"/>
</dbReference>